<dbReference type="Gene3D" id="3.40.630.30">
    <property type="match status" value="1"/>
</dbReference>
<accession>A0AAE7SR80</accession>
<feature type="domain" description="N-acetyltransferase" evidence="1">
    <location>
        <begin position="1"/>
        <end position="146"/>
    </location>
</feature>
<reference evidence="2" key="1">
    <citation type="submission" date="2021-06" db="EMBL/GenBank/DDBJ databases">
        <authorList>
            <person name="Nair S."/>
        </authorList>
    </citation>
    <scope>NUCLEOTIDE SEQUENCE</scope>
</reference>
<proteinExistence type="predicted"/>
<dbReference type="InterPro" id="IPR000182">
    <property type="entry name" value="GNAT_dom"/>
</dbReference>
<sequence>MIRDMLPHDIDMVCELLIDMKNDSPTYRHVPDDWDYVSGNLQNMLQDPNTIALIDDGYRGFMLGGCHQQWYSAAREAYEYTLYVSIPWRGSTLAPRLIKAFEDRARSLGARRVFAGTTTGNNEDRTIALYERMGYMRLSPPLRKDL</sequence>
<dbReference type="Pfam" id="PF00583">
    <property type="entry name" value="Acetyltransf_1"/>
    <property type="match status" value="1"/>
</dbReference>
<name>A0AAE7SR80_9CAUD</name>
<organism evidence="2 3">
    <name type="scientific">Stappia phage SI01</name>
    <dbReference type="NCBI Taxonomy" id="2847766"/>
    <lineage>
        <taxon>Viruses</taxon>
        <taxon>Duplodnaviria</taxon>
        <taxon>Heunggongvirae</taxon>
        <taxon>Uroviricota</taxon>
        <taxon>Caudoviricetes</taxon>
        <taxon>Autographivirales</taxon>
        <taxon>Dunnvirinae</taxon>
        <taxon>Songlingvirus</taxon>
        <taxon>Songlingvirus SI01</taxon>
    </lineage>
</organism>
<dbReference type="GO" id="GO:0016747">
    <property type="term" value="F:acyltransferase activity, transferring groups other than amino-acyl groups"/>
    <property type="evidence" value="ECO:0007669"/>
    <property type="project" value="InterPro"/>
</dbReference>
<keyword evidence="3" id="KW-1185">Reference proteome</keyword>
<dbReference type="Proteomes" id="UP000827160">
    <property type="component" value="Segment"/>
</dbReference>
<dbReference type="EMBL" id="MZ462995">
    <property type="protein sequence ID" value="QXP44069.1"/>
    <property type="molecule type" value="Genomic_DNA"/>
</dbReference>
<dbReference type="SUPFAM" id="SSF55729">
    <property type="entry name" value="Acyl-CoA N-acyltransferases (Nat)"/>
    <property type="match status" value="1"/>
</dbReference>
<evidence type="ECO:0000313" key="2">
    <source>
        <dbReference type="EMBL" id="QXP44069.1"/>
    </source>
</evidence>
<dbReference type="PROSITE" id="PS51186">
    <property type="entry name" value="GNAT"/>
    <property type="match status" value="1"/>
</dbReference>
<protein>
    <submittedName>
        <fullName evidence="2">Acyl-CoA N-acyltransferase</fullName>
    </submittedName>
</protein>
<evidence type="ECO:0000313" key="3">
    <source>
        <dbReference type="Proteomes" id="UP000827160"/>
    </source>
</evidence>
<evidence type="ECO:0000259" key="1">
    <source>
        <dbReference type="PROSITE" id="PS51186"/>
    </source>
</evidence>
<dbReference type="InterPro" id="IPR016181">
    <property type="entry name" value="Acyl_CoA_acyltransferase"/>
</dbReference>